<proteinExistence type="predicted"/>
<organism evidence="2 3">
    <name type="scientific">Candidatus Pantoea soli</name>
    <dbReference type="NCBI Taxonomy" id="3098669"/>
    <lineage>
        <taxon>Bacteria</taxon>
        <taxon>Pseudomonadati</taxon>
        <taxon>Pseudomonadota</taxon>
        <taxon>Gammaproteobacteria</taxon>
        <taxon>Enterobacterales</taxon>
        <taxon>Erwiniaceae</taxon>
        <taxon>Pantoea</taxon>
    </lineage>
</organism>
<evidence type="ECO:0000313" key="2">
    <source>
        <dbReference type="EMBL" id="QDY40488.1"/>
    </source>
</evidence>
<dbReference type="InterPro" id="IPR017745">
    <property type="entry name" value="BcsE"/>
</dbReference>
<dbReference type="KEGG" id="pdis:D8B20_00500"/>
<dbReference type="RefSeq" id="WP_145886138.1">
    <property type="nucleotide sequence ID" value="NZ_CP032702.1"/>
</dbReference>
<evidence type="ECO:0000256" key="1">
    <source>
        <dbReference type="NCBIfam" id="TIGR03369"/>
    </source>
</evidence>
<sequence>MKNRYALGLQQVQQELITLQSPGFYWITSQRPEDARTLLRQVISQQEAATLISADEAPRALLTPDPAAGPARIPLFSLPSDKASLLQLENDLARVLNKRNGLVLFYTQAAVWSKFSPQEMTLWIKGLRRLLIKKQMTLLIMTAGTTIIHLRNHLPRYFRQLDGVAHLDFQQDSWQYRINWWYSGDNLLADRAIRLSCIENNFIAEKEKQQTAPLSLNDEHQFLAQQGVLEGAPPLSAQWELFNDNEAVFTRAQQASAATVIFSLAHNQDIQALARLVHSLRRSRGNALKIVVRELHTSLRYSDERLLLACGVNVIVPGSATLSRFLTTLEGIQGQQFTRHVPADLTALMQALQPLQQKGWLALDRFCAAVQQLMANTLLPENDKGLMVALRPVPQLKPEQVLTLCKPRRFGDLVTLVGDRLYLFLSSCRFNDLDIALKSIFSLPHDELFSNRMVWFADNQILAEVDNVRQLTPAAQRDVTAALPISDATAAPAAHADVAKTPQPFSLDIEGDRV</sequence>
<keyword evidence="3" id="KW-1185">Reference proteome</keyword>
<name>A0A518X8G4_9GAMM</name>
<accession>A0A518X8G4</accession>
<reference evidence="2 3" key="1">
    <citation type="submission" date="2018-10" db="EMBL/GenBank/DDBJ databases">
        <title>Genome Sequencing of Pantoea dispersa DSM 32899.</title>
        <authorList>
            <person name="Nawrath M."/>
            <person name="Ottenheim C."/>
            <person name="Wilm A."/>
            <person name="Zimmermann W."/>
            <person name="Wu J.C."/>
        </authorList>
    </citation>
    <scope>NUCLEOTIDE SEQUENCE [LARGE SCALE GENOMIC DNA]</scope>
    <source>
        <strain evidence="2 3">DSM 32899</strain>
    </source>
</reference>
<dbReference type="AlphaFoldDB" id="A0A518X8G4"/>
<dbReference type="Proteomes" id="UP000319411">
    <property type="component" value="Chromosome"/>
</dbReference>
<dbReference type="OrthoDB" id="5840260at2"/>
<protein>
    <recommendedName>
        <fullName evidence="1">Cellulose biosynthesis protein BcsE</fullName>
    </recommendedName>
</protein>
<dbReference type="Pfam" id="PF10995">
    <property type="entry name" value="CBP_BcsE"/>
    <property type="match status" value="1"/>
</dbReference>
<dbReference type="NCBIfam" id="TIGR03369">
    <property type="entry name" value="cellulose_bcsE"/>
    <property type="match status" value="1"/>
</dbReference>
<dbReference type="GO" id="GO:0035438">
    <property type="term" value="F:cyclic-di-GMP binding"/>
    <property type="evidence" value="ECO:0007669"/>
    <property type="project" value="InterPro"/>
</dbReference>
<gene>
    <name evidence="2" type="primary">bcsE</name>
    <name evidence="2" type="ORF">D8B20_00500</name>
</gene>
<dbReference type="EMBL" id="CP032702">
    <property type="protein sequence ID" value="QDY40488.1"/>
    <property type="molecule type" value="Genomic_DNA"/>
</dbReference>
<evidence type="ECO:0000313" key="3">
    <source>
        <dbReference type="Proteomes" id="UP000319411"/>
    </source>
</evidence>